<keyword evidence="2" id="KW-0812">Transmembrane</keyword>
<evidence type="ECO:0000313" key="3">
    <source>
        <dbReference type="EMBL" id="GMI04984.1"/>
    </source>
</evidence>
<feature type="transmembrane region" description="Helical" evidence="2">
    <location>
        <begin position="199"/>
        <end position="225"/>
    </location>
</feature>
<dbReference type="Proteomes" id="UP001165122">
    <property type="component" value="Unassembled WGS sequence"/>
</dbReference>
<feature type="region of interest" description="Disordered" evidence="1">
    <location>
        <begin position="1"/>
        <end position="32"/>
    </location>
</feature>
<feature type="transmembrane region" description="Helical" evidence="2">
    <location>
        <begin position="255"/>
        <end position="276"/>
    </location>
</feature>
<dbReference type="EMBL" id="BRXW01000080">
    <property type="protein sequence ID" value="GMI04984.1"/>
    <property type="molecule type" value="Genomic_DNA"/>
</dbReference>
<reference evidence="4" key="1">
    <citation type="journal article" date="2023" name="Commun. Biol.">
        <title>Genome analysis of Parmales, the sister group of diatoms, reveals the evolutionary specialization of diatoms from phago-mixotrophs to photoautotrophs.</title>
        <authorList>
            <person name="Ban H."/>
            <person name="Sato S."/>
            <person name="Yoshikawa S."/>
            <person name="Yamada K."/>
            <person name="Nakamura Y."/>
            <person name="Ichinomiya M."/>
            <person name="Sato N."/>
            <person name="Blanc-Mathieu R."/>
            <person name="Endo H."/>
            <person name="Kuwata A."/>
            <person name="Ogata H."/>
        </authorList>
    </citation>
    <scope>NUCLEOTIDE SEQUENCE [LARGE SCALE GENOMIC DNA]</scope>
    <source>
        <strain evidence="4">NIES 3700</strain>
    </source>
</reference>
<keyword evidence="2" id="KW-0472">Membrane</keyword>
<accession>A0A9W7F8U2</accession>
<feature type="compositionally biased region" description="Polar residues" evidence="1">
    <location>
        <begin position="1"/>
        <end position="10"/>
    </location>
</feature>
<keyword evidence="4" id="KW-1185">Reference proteome</keyword>
<keyword evidence="2" id="KW-1133">Transmembrane helix</keyword>
<feature type="transmembrane region" description="Helical" evidence="2">
    <location>
        <begin position="164"/>
        <end position="187"/>
    </location>
</feature>
<dbReference type="OrthoDB" id="8883818at2759"/>
<evidence type="ECO:0000256" key="2">
    <source>
        <dbReference type="SAM" id="Phobius"/>
    </source>
</evidence>
<sequence>MATIAPTTANRRVLPPIEGGSKKGGEGGETSKIEDTVASTLKGGVMGEAASGWSSAEASVYLAGIEWLPREMAENVLKWNVDGGALLELNAEGFRELAAPQKLTSVFEDKHPDLLKSTNVLKNEKELKKFCMGKTFEGGVEHCRHWIPAIANANMSGSNVKAHVLRFLGMYNVVDLLVFTIGMQFLLEQKKEEFKENWYDLFVCFFCCLSAALSGVGMFTSTILYNTASAISETNFQTFAKAPGVNKMLMMVNDFSILSFNFLAMGTIVTMLKFALDENKFDIRFEITRAEVIPEGESPGWALRWDQQSIFEYLARVIQAITTGKGMMP</sequence>
<gene>
    <name evidence="3" type="ORF">TrLO_g2854</name>
</gene>
<proteinExistence type="predicted"/>
<evidence type="ECO:0000256" key="1">
    <source>
        <dbReference type="SAM" id="MobiDB-lite"/>
    </source>
</evidence>
<comment type="caution">
    <text evidence="3">The sequence shown here is derived from an EMBL/GenBank/DDBJ whole genome shotgun (WGS) entry which is preliminary data.</text>
</comment>
<evidence type="ECO:0000313" key="4">
    <source>
        <dbReference type="Proteomes" id="UP001165122"/>
    </source>
</evidence>
<feature type="compositionally biased region" description="Basic and acidic residues" evidence="1">
    <location>
        <begin position="20"/>
        <end position="32"/>
    </location>
</feature>
<dbReference type="AlphaFoldDB" id="A0A9W7F8U2"/>
<organism evidence="3 4">
    <name type="scientific">Triparma laevis f. longispina</name>
    <dbReference type="NCBI Taxonomy" id="1714387"/>
    <lineage>
        <taxon>Eukaryota</taxon>
        <taxon>Sar</taxon>
        <taxon>Stramenopiles</taxon>
        <taxon>Ochrophyta</taxon>
        <taxon>Bolidophyceae</taxon>
        <taxon>Parmales</taxon>
        <taxon>Triparmaceae</taxon>
        <taxon>Triparma</taxon>
    </lineage>
</organism>
<name>A0A9W7F8U2_9STRA</name>
<protein>
    <submittedName>
        <fullName evidence="3">Uncharacterized protein</fullName>
    </submittedName>
</protein>